<protein>
    <submittedName>
        <fullName evidence="4">Uncharacterized protein LOC116289650</fullName>
    </submittedName>
</protein>
<feature type="region of interest" description="Disordered" evidence="1">
    <location>
        <begin position="1048"/>
        <end position="1068"/>
    </location>
</feature>
<dbReference type="CDD" id="cd22823">
    <property type="entry name" value="Gal_Rha_Lectin"/>
    <property type="match status" value="2"/>
</dbReference>
<feature type="compositionally biased region" description="Polar residues" evidence="1">
    <location>
        <begin position="437"/>
        <end position="447"/>
    </location>
</feature>
<dbReference type="InterPro" id="IPR043159">
    <property type="entry name" value="Lectin_gal-bd_sf"/>
</dbReference>
<sequence length="1452" mass="160967">MTKFGENRWVFVFTDISVSHHIVPHAGIRPRSEIDLTTDKQVLLCAGQNKSLECVSPGSTIAIMDTFWGRLSDKICPSEDGDPTTSCGNDLSTTSVLKNLCDDKVFCEIPARHRVLQAPGTTHCPGVNKYLIVNYTCMPIERKFVLCDGETTNLKCGEGWKLNVLSAVWGRISPATCATTLGRPSRLGKCDSSNSTLARIRSICHGSNGCVVRADDEHMVQGNEQHCPDVDKYAMITYRCQPNVEQENVLESSKGSSDRIFLPENPTKRIPFLNQDSHANSDTHYLLQATMPNNQKHDNDPIMNSSLDGLLKEYMESQNNRGGDGTTGEQMNIPHDTRPSPLKERLGVPQDGAKETLQQNIALLKKILHSKKIMKVGVNAMEGIDMASAVSEPRNPNSNNDELSNQLDLTRDELNHLAESPDAIKIINEYMSRNITASNHDTQGSQETSTSKTTSPPSNTNKTVGSSEREEKLTNMDGKQHFEQVSSTTTTTTQTPLPTISTLGTTIKTTQKDLSKLIEPTAKLGGKVMGNMFYEKFLKPAQNDFEKQTKNIEQNTEGKAIGLLRKKVSALQAISDALTLITSKIDPDQAGGKRHHSARNNKHREEIKWLQDLPDSVQPKDVQFLQDKINKAIETTEAMERQAALKNPSKVALRLKGKVAEDVQAEARNKVQQRKERLRIDKQIKDIEDSFNMLIEKAEKTGKFSDVDVKMKPTSSLFQELQSGALKMPFNDEQPHGGDTDNSTKGVYGFEVVNQEPVINIINEKDNTVKSNTMDTSKSSSTTIQASQTTAETNNDNHTLLSATHLPNQSKEQVSSVTKLAPKTAFKAANSIANALRRQSSIQNLSSVALKPISTFNNIQDITLGGRINSEVIKEKEKEKLYQGKDVNVLLNMIKAPPSKTSGNRALGPPNQVPENSVTFTGKGVLVPGKDLQVPGQSIRKPGKDDKVPEVQTVGSLDENSVKLLSVLVRGFLDQNKSRKSSKHHRRRKKKKEQLEEEDFVIGAKHYQIGNNKNNSPDRELLDALENQLSSAQRYSYNIKNIVSDAQATKGEDDDTVKSVPNDKEKEIVEDDSLVLSSPTVKPMPAPSDDSSLQLVNKYTGESSLDNLLLSLQKMLKQGEIEFQKDKKKGILPAQESIAENASKTFLSSKPRVVQFSGAATSGKILNPVDERKMTANQDLQKITQFAGGRILEPASSAGMLPIQQDTISIINANPTAKSKVGSAQINKPTSKLRLKNLVSGVKLLLKALRGKSLDSYKGHHQRRLEDDTSDQDDKDDTPEDFESKPNDDLLKDKEKAEQPVNYNGFGEYVGPKNKGTSTWYIGEGNSYKTGFQQPKGYQYDEQYEMNLAQRYASTPKEYSTFIPDIYSGPYTSFALQPNTYGYSPKKAFHDPFDKQYASKLPNPARHALNSALKNDPIIQAVEEFSDNETQLYNEKLRGIQKDNIPRKQNNI</sequence>
<feature type="region of interest" description="Disordered" evidence="1">
    <location>
        <begin position="1257"/>
        <end position="1298"/>
    </location>
</feature>
<feature type="domain" description="SUEL-type lectin" evidence="2">
    <location>
        <begin position="146"/>
        <end position="241"/>
    </location>
</feature>
<evidence type="ECO:0000313" key="4">
    <source>
        <dbReference type="RefSeq" id="XP_031552456.1"/>
    </source>
</evidence>
<dbReference type="PROSITE" id="PS50228">
    <property type="entry name" value="SUEL_LECTIN"/>
    <property type="match status" value="2"/>
</dbReference>
<organism evidence="3 4">
    <name type="scientific">Actinia tenebrosa</name>
    <name type="common">Australian red waratah sea anemone</name>
    <dbReference type="NCBI Taxonomy" id="6105"/>
    <lineage>
        <taxon>Eukaryota</taxon>
        <taxon>Metazoa</taxon>
        <taxon>Cnidaria</taxon>
        <taxon>Anthozoa</taxon>
        <taxon>Hexacorallia</taxon>
        <taxon>Actiniaria</taxon>
        <taxon>Actiniidae</taxon>
        <taxon>Actinia</taxon>
    </lineage>
</organism>
<dbReference type="PANTHER" id="PTHR46780">
    <property type="entry name" value="PROTEIN EVA-1"/>
    <property type="match status" value="1"/>
</dbReference>
<dbReference type="Gene3D" id="2.60.120.740">
    <property type="match status" value="2"/>
</dbReference>
<gene>
    <name evidence="4" type="primary">LOC116289650</name>
</gene>
<dbReference type="Pfam" id="PF02140">
    <property type="entry name" value="SUEL_Lectin"/>
    <property type="match status" value="2"/>
</dbReference>
<feature type="compositionally biased region" description="Low complexity" evidence="1">
    <location>
        <begin position="776"/>
        <end position="791"/>
    </location>
</feature>
<reference evidence="4" key="1">
    <citation type="submission" date="2025-08" db="UniProtKB">
        <authorList>
            <consortium name="RefSeq"/>
        </authorList>
    </citation>
    <scope>IDENTIFICATION</scope>
    <source>
        <tissue evidence="4">Tentacle</tissue>
    </source>
</reference>
<dbReference type="OrthoDB" id="5970528at2759"/>
<dbReference type="InParanoid" id="A0A6P8HA56"/>
<evidence type="ECO:0000313" key="3">
    <source>
        <dbReference type="Proteomes" id="UP000515163"/>
    </source>
</evidence>
<proteinExistence type="predicted"/>
<dbReference type="InterPro" id="IPR000922">
    <property type="entry name" value="Lectin_gal-bd_dom"/>
</dbReference>
<feature type="compositionally biased region" description="Basic and acidic residues" evidence="1">
    <location>
        <begin position="467"/>
        <end position="482"/>
    </location>
</feature>
<feature type="domain" description="SUEL-type lectin" evidence="2">
    <location>
        <begin position="44"/>
        <end position="138"/>
    </location>
</feature>
<dbReference type="GO" id="GO:0030246">
    <property type="term" value="F:carbohydrate binding"/>
    <property type="evidence" value="ECO:0007669"/>
    <property type="project" value="InterPro"/>
</dbReference>
<feature type="region of interest" description="Disordered" evidence="1">
    <location>
        <begin position="976"/>
        <end position="997"/>
    </location>
</feature>
<feature type="compositionally biased region" description="Acidic residues" evidence="1">
    <location>
        <begin position="1268"/>
        <end position="1281"/>
    </location>
</feature>
<keyword evidence="3" id="KW-1185">Reference proteome</keyword>
<feature type="region of interest" description="Disordered" evidence="1">
    <location>
        <begin position="770"/>
        <end position="793"/>
    </location>
</feature>
<feature type="compositionally biased region" description="Low complexity" evidence="1">
    <location>
        <begin position="486"/>
        <end position="504"/>
    </location>
</feature>
<feature type="compositionally biased region" description="Basic residues" evidence="1">
    <location>
        <begin position="978"/>
        <end position="992"/>
    </location>
</feature>
<dbReference type="RefSeq" id="XP_031552456.1">
    <property type="nucleotide sequence ID" value="XM_031696596.1"/>
</dbReference>
<name>A0A6P8HA56_ACTTE</name>
<dbReference type="Proteomes" id="UP000515163">
    <property type="component" value="Unplaced"/>
</dbReference>
<feature type="compositionally biased region" description="Low complexity" evidence="1">
    <location>
        <begin position="448"/>
        <end position="463"/>
    </location>
</feature>
<feature type="region of interest" description="Disordered" evidence="1">
    <location>
        <begin position="437"/>
        <end position="504"/>
    </location>
</feature>
<feature type="compositionally biased region" description="Basic and acidic residues" evidence="1">
    <location>
        <begin position="1282"/>
        <end position="1298"/>
    </location>
</feature>
<evidence type="ECO:0000256" key="1">
    <source>
        <dbReference type="SAM" id="MobiDB-lite"/>
    </source>
</evidence>
<dbReference type="KEGG" id="aten:116289650"/>
<evidence type="ECO:0000259" key="2">
    <source>
        <dbReference type="PROSITE" id="PS50228"/>
    </source>
</evidence>
<feature type="region of interest" description="Disordered" evidence="1">
    <location>
        <begin position="318"/>
        <end position="343"/>
    </location>
</feature>
<accession>A0A6P8HA56</accession>
<dbReference type="GeneID" id="116289650"/>